<reference evidence="1" key="1">
    <citation type="submission" date="2022-07" db="EMBL/GenBank/DDBJ databases">
        <title>Phylogenomic reconstructions and comparative analyses of Kickxellomycotina fungi.</title>
        <authorList>
            <person name="Reynolds N.K."/>
            <person name="Stajich J.E."/>
            <person name="Barry K."/>
            <person name="Grigoriev I.V."/>
            <person name="Crous P."/>
            <person name="Smith M.E."/>
        </authorList>
    </citation>
    <scope>NUCLEOTIDE SEQUENCE</scope>
    <source>
        <strain evidence="1">Benny 63K</strain>
    </source>
</reference>
<keyword evidence="2" id="KW-1185">Reference proteome</keyword>
<name>A0ACC1IV48_9FUNG</name>
<proteinExistence type="predicted"/>
<dbReference type="EMBL" id="JANBPG010000027">
    <property type="protein sequence ID" value="KAJ1901443.1"/>
    <property type="molecule type" value="Genomic_DNA"/>
</dbReference>
<sequence>MTDLMAAQQEVVPMAALTPANGQVSIATWHPAPVALFTHPAPFDSTSHIDIWLDKMHMFVCSVHPGCDEDTFANSLTTSMAGIADQWVQMQLNDDMSIKLSSTEFIQHPTQEFTHFADAGHTEAELCLLKQTTAVCVYVNDFQSTTSRVPNMVDDDQCHWLLHGLSEIIYKPVKLTCLQTYNDVCQCALAEDIDFLVPIQSTVSAPCCTPAPPPHDPLAMMSTFSRHHALIEFQMVNVTACIKQAPVLNAANLATSHISVCRAMLLSSSILHPAVGTR</sequence>
<gene>
    <name evidence="1" type="ORF">LPJ66_000771</name>
</gene>
<evidence type="ECO:0000313" key="1">
    <source>
        <dbReference type="EMBL" id="KAJ1901443.1"/>
    </source>
</evidence>
<organism evidence="1 2">
    <name type="scientific">Kickxella alabastrina</name>
    <dbReference type="NCBI Taxonomy" id="61397"/>
    <lineage>
        <taxon>Eukaryota</taxon>
        <taxon>Fungi</taxon>
        <taxon>Fungi incertae sedis</taxon>
        <taxon>Zoopagomycota</taxon>
        <taxon>Kickxellomycotina</taxon>
        <taxon>Kickxellomycetes</taxon>
        <taxon>Kickxellales</taxon>
        <taxon>Kickxellaceae</taxon>
        <taxon>Kickxella</taxon>
    </lineage>
</organism>
<protein>
    <submittedName>
        <fullName evidence="1">Uncharacterized protein</fullName>
    </submittedName>
</protein>
<accession>A0ACC1IV48</accession>
<dbReference type="Proteomes" id="UP001150581">
    <property type="component" value="Unassembled WGS sequence"/>
</dbReference>
<comment type="caution">
    <text evidence="1">The sequence shown here is derived from an EMBL/GenBank/DDBJ whole genome shotgun (WGS) entry which is preliminary data.</text>
</comment>
<evidence type="ECO:0000313" key="2">
    <source>
        <dbReference type="Proteomes" id="UP001150581"/>
    </source>
</evidence>